<dbReference type="InterPro" id="IPR036291">
    <property type="entry name" value="NAD(P)-bd_dom_sf"/>
</dbReference>
<evidence type="ECO:0000313" key="4">
    <source>
        <dbReference type="EMBL" id="CAG2161143.1"/>
    </source>
</evidence>
<keyword evidence="1" id="KW-0521">NADP</keyword>
<evidence type="ECO:0000259" key="3">
    <source>
        <dbReference type="SMART" id="SM00829"/>
    </source>
</evidence>
<evidence type="ECO:0000313" key="5">
    <source>
        <dbReference type="Proteomes" id="UP000672657"/>
    </source>
</evidence>
<dbReference type="RefSeq" id="WP_211958716.1">
    <property type="nucleotide sequence ID" value="NZ_CAJPVI010000110.1"/>
</dbReference>
<dbReference type="PANTHER" id="PTHR48106:SF18">
    <property type="entry name" value="QUINONE OXIDOREDUCTASE PIG3"/>
    <property type="match status" value="1"/>
</dbReference>
<name>A0ABM8TWG8_9BURK</name>
<keyword evidence="2" id="KW-0560">Oxidoreductase</keyword>
<organism evidence="4 5">
    <name type="scientific">Cupriavidus numazuensis</name>
    <dbReference type="NCBI Taxonomy" id="221992"/>
    <lineage>
        <taxon>Bacteria</taxon>
        <taxon>Pseudomonadati</taxon>
        <taxon>Pseudomonadota</taxon>
        <taxon>Betaproteobacteria</taxon>
        <taxon>Burkholderiales</taxon>
        <taxon>Burkholderiaceae</taxon>
        <taxon>Cupriavidus</taxon>
    </lineage>
</organism>
<dbReference type="CDD" id="cd08291">
    <property type="entry name" value="ETR_like_1"/>
    <property type="match status" value="1"/>
</dbReference>
<dbReference type="SUPFAM" id="SSF51735">
    <property type="entry name" value="NAD(P)-binding Rossmann-fold domains"/>
    <property type="match status" value="1"/>
</dbReference>
<protein>
    <recommendedName>
        <fullName evidence="3">Enoyl reductase (ER) domain-containing protein</fullName>
    </recommendedName>
</protein>
<dbReference type="InterPro" id="IPR011032">
    <property type="entry name" value="GroES-like_sf"/>
</dbReference>
<dbReference type="SUPFAM" id="SSF50129">
    <property type="entry name" value="GroES-like"/>
    <property type="match status" value="1"/>
</dbReference>
<reference evidence="4 5" key="1">
    <citation type="submission" date="2021-03" db="EMBL/GenBank/DDBJ databases">
        <authorList>
            <person name="Peeters C."/>
        </authorList>
    </citation>
    <scope>NUCLEOTIDE SEQUENCE [LARGE SCALE GENOMIC DNA]</scope>
    <source>
        <strain evidence="4 5">LMG 26411</strain>
    </source>
</reference>
<feature type="domain" description="Enoyl reductase (ER)" evidence="3">
    <location>
        <begin position="20"/>
        <end position="375"/>
    </location>
</feature>
<dbReference type="SMART" id="SM00829">
    <property type="entry name" value="PKS_ER"/>
    <property type="match status" value="1"/>
</dbReference>
<dbReference type="Gene3D" id="3.90.180.10">
    <property type="entry name" value="Medium-chain alcohol dehydrogenases, catalytic domain"/>
    <property type="match status" value="1"/>
</dbReference>
<proteinExistence type="predicted"/>
<dbReference type="PANTHER" id="PTHR48106">
    <property type="entry name" value="QUINONE OXIDOREDUCTASE PIG3-RELATED"/>
    <property type="match status" value="1"/>
</dbReference>
<sequence>MSKSIAQSGLQLRSLITSSGTLELSLVDEPVPVPGPDEVLIRVDASPINPSDLGLLLGPADLSTLKVAGTAERPIVTASLPAVTLRDLATRLDQSLPVGNEGAGLVVAAGSSSAAQALLNRNVAAIGGAMYSQYRCVPVGQCMPLPDDATAVDGASSFINPITALGMIETMRNEGHSALVHTAAASNLGQMLNRICQADGVKLVNIVRKPEQVNLLRDQGATYVCDSSAPSFLDDLTEALVATGATIAFDAIGGGKLCGQILSCMEAAINRTSTEYSRYGSSVHKQVYLYGGLDRGLTEFTRNFGMAWSIGGWLLRPFMQKVGPAVMQRLQGRIARELKTTFASHYTRQVSLAEALQADVIAQYGRPTTGEKYLVVPGRA</sequence>
<dbReference type="InterPro" id="IPR020843">
    <property type="entry name" value="ER"/>
</dbReference>
<comment type="caution">
    <text evidence="4">The sequence shown here is derived from an EMBL/GenBank/DDBJ whole genome shotgun (WGS) entry which is preliminary data.</text>
</comment>
<dbReference type="EMBL" id="CAJPVI010000110">
    <property type="protein sequence ID" value="CAG2161143.1"/>
    <property type="molecule type" value="Genomic_DNA"/>
</dbReference>
<gene>
    <name evidence="4" type="ORF">LMG26411_08028</name>
</gene>
<keyword evidence="5" id="KW-1185">Reference proteome</keyword>
<dbReference type="Proteomes" id="UP000672657">
    <property type="component" value="Unassembled WGS sequence"/>
</dbReference>
<accession>A0ABM8TWG8</accession>
<evidence type="ECO:0000256" key="2">
    <source>
        <dbReference type="ARBA" id="ARBA00023002"/>
    </source>
</evidence>
<evidence type="ECO:0000256" key="1">
    <source>
        <dbReference type="ARBA" id="ARBA00022857"/>
    </source>
</evidence>
<dbReference type="Gene3D" id="3.40.50.720">
    <property type="entry name" value="NAD(P)-binding Rossmann-like Domain"/>
    <property type="match status" value="1"/>
</dbReference>